<evidence type="ECO:0000313" key="3">
    <source>
        <dbReference type="EMBL" id="EAQ93378.1"/>
    </source>
</evidence>
<gene>
    <name evidence="3" type="ORF">CHGG_01613</name>
</gene>
<keyword evidence="4" id="KW-1185">Reference proteome</keyword>
<keyword evidence="2" id="KW-1133">Transmembrane helix</keyword>
<evidence type="ECO:0000313" key="4">
    <source>
        <dbReference type="Proteomes" id="UP000001056"/>
    </source>
</evidence>
<dbReference type="OMA" id="NDHESGH"/>
<feature type="transmembrane region" description="Helical" evidence="2">
    <location>
        <begin position="125"/>
        <end position="145"/>
    </location>
</feature>
<proteinExistence type="predicted"/>
<sequence>MNTKSCCSHKNPGAASPVPSRRSWFSDILDITVSSLCSLVTWEYTTQNEIPQGPDGEQNHGAENTTGAFIFRPSPGLMLFSCLVFGCCVSSFAHRRQSEDPFQFVIFLVLLSCAIMIGYAARAPVYLILLGYLPWATCAAMAISASGRGVYRCLRPQIAAKGQGDEERARFSG</sequence>
<dbReference type="RefSeq" id="XP_001220834.1">
    <property type="nucleotide sequence ID" value="XM_001220833.1"/>
</dbReference>
<keyword evidence="2" id="KW-0812">Transmembrane</keyword>
<dbReference type="HOGENOM" id="CLU_1547360_0_0_1"/>
<accession>Q2HDU1</accession>
<evidence type="ECO:0000256" key="2">
    <source>
        <dbReference type="SAM" id="Phobius"/>
    </source>
</evidence>
<reference evidence="4" key="1">
    <citation type="journal article" date="2015" name="Genome Announc.">
        <title>Draft genome sequence of the cellulolytic fungus Chaetomium globosum.</title>
        <authorList>
            <person name="Cuomo C.A."/>
            <person name="Untereiner W.A."/>
            <person name="Ma L.-J."/>
            <person name="Grabherr M."/>
            <person name="Birren B.W."/>
        </authorList>
    </citation>
    <scope>NUCLEOTIDE SEQUENCE [LARGE SCALE GENOMIC DNA]</scope>
    <source>
        <strain evidence="4">ATCC 6205 / CBS 148.51 / DSM 1962 / NBRC 6347 / NRRL 1970</strain>
    </source>
</reference>
<feature type="transmembrane region" description="Helical" evidence="2">
    <location>
        <begin position="101"/>
        <end position="119"/>
    </location>
</feature>
<dbReference type="GeneID" id="4386525"/>
<protein>
    <submittedName>
        <fullName evidence="3">Uncharacterized protein</fullName>
    </submittedName>
</protein>
<dbReference type="AlphaFoldDB" id="Q2HDU1"/>
<dbReference type="Proteomes" id="UP000001056">
    <property type="component" value="Unassembled WGS sequence"/>
</dbReference>
<dbReference type="eggNOG" id="ENOG502RJCA">
    <property type="taxonomic scope" value="Eukaryota"/>
</dbReference>
<dbReference type="InParanoid" id="Q2HDU1"/>
<dbReference type="EMBL" id="CH408029">
    <property type="protein sequence ID" value="EAQ93378.1"/>
    <property type="molecule type" value="Genomic_DNA"/>
</dbReference>
<dbReference type="VEuPathDB" id="FungiDB:CHGG_01613"/>
<feature type="region of interest" description="Disordered" evidence="1">
    <location>
        <begin position="1"/>
        <end position="20"/>
    </location>
</feature>
<keyword evidence="2" id="KW-0472">Membrane</keyword>
<organism evidence="3 4">
    <name type="scientific">Chaetomium globosum (strain ATCC 6205 / CBS 148.51 / DSM 1962 / NBRC 6347 / NRRL 1970)</name>
    <name type="common">Soil fungus</name>
    <dbReference type="NCBI Taxonomy" id="306901"/>
    <lineage>
        <taxon>Eukaryota</taxon>
        <taxon>Fungi</taxon>
        <taxon>Dikarya</taxon>
        <taxon>Ascomycota</taxon>
        <taxon>Pezizomycotina</taxon>
        <taxon>Sordariomycetes</taxon>
        <taxon>Sordariomycetidae</taxon>
        <taxon>Sordariales</taxon>
        <taxon>Chaetomiaceae</taxon>
        <taxon>Chaetomium</taxon>
    </lineage>
</organism>
<name>Q2HDU1_CHAGB</name>
<evidence type="ECO:0000256" key="1">
    <source>
        <dbReference type="SAM" id="MobiDB-lite"/>
    </source>
</evidence>
<dbReference type="OrthoDB" id="4768569at2759"/>